<dbReference type="InterPro" id="IPR002328">
    <property type="entry name" value="ADH_Zn_CS"/>
</dbReference>
<evidence type="ECO:0000256" key="1">
    <source>
        <dbReference type="ARBA" id="ARBA00022723"/>
    </source>
</evidence>
<dbReference type="InterPro" id="IPR036291">
    <property type="entry name" value="NAD(P)-bd_dom_sf"/>
</dbReference>
<dbReference type="GO" id="GO:0008270">
    <property type="term" value="F:zinc ion binding"/>
    <property type="evidence" value="ECO:0007669"/>
    <property type="project" value="InterPro"/>
</dbReference>
<comment type="cofactor">
    <cofactor evidence="4">
        <name>Zn(2+)</name>
        <dbReference type="ChEBI" id="CHEBI:29105"/>
    </cofactor>
</comment>
<dbReference type="EMBL" id="DVHF01000135">
    <property type="protein sequence ID" value="HIR58130.1"/>
    <property type="molecule type" value="Genomic_DNA"/>
</dbReference>
<sequence length="338" mass="36915">MKAVQIVKPQQMILAELPEPQGCGAHEVKIRVKAAGICGSDIQIYRGTNPFAVYPRVIGHEFCGVVEETGEAVTRVSKGDHVAIDPVVSCGNCRACRSGRHNVCEKLEVIGVHRDGGFCDYIVLPEKNVYRADPSIPFDLLATAEPFSIGAQICWRGQVSQGDTVLIMGCGPIGLCTLQIARLRGARVIITDLLEERLERARDCGAEGTILISGGNLEPELDRLTDGEGPTVVIDTVCSPSSLEQAFRVSRPAGRVVVIGLTEKTSQIAQVDFTKKELTVTGSRLNRHQFGDVIRWMEEGKLCPEKLRSHVFPAQDAEKAFQLIQERPQEVCKVVLAF</sequence>
<dbReference type="Gene3D" id="3.90.180.10">
    <property type="entry name" value="Medium-chain alcohol dehydrogenases, catalytic domain"/>
    <property type="match status" value="1"/>
</dbReference>
<dbReference type="PANTHER" id="PTHR43401">
    <property type="entry name" value="L-THREONINE 3-DEHYDROGENASE"/>
    <property type="match status" value="1"/>
</dbReference>
<dbReference type="GO" id="GO:0016491">
    <property type="term" value="F:oxidoreductase activity"/>
    <property type="evidence" value="ECO:0007669"/>
    <property type="project" value="UniProtKB-KW"/>
</dbReference>
<accession>A0A9D1DSC6</accession>
<dbReference type="InterPro" id="IPR011032">
    <property type="entry name" value="GroES-like_sf"/>
</dbReference>
<dbReference type="Pfam" id="PF08240">
    <property type="entry name" value="ADH_N"/>
    <property type="match status" value="1"/>
</dbReference>
<dbReference type="CDD" id="cd08261">
    <property type="entry name" value="Zn_ADH7"/>
    <property type="match status" value="1"/>
</dbReference>
<dbReference type="InterPro" id="IPR013154">
    <property type="entry name" value="ADH-like_N"/>
</dbReference>
<gene>
    <name evidence="6" type="ORF">IAA54_10735</name>
</gene>
<dbReference type="SUPFAM" id="SSF51735">
    <property type="entry name" value="NAD(P)-binding Rossmann-fold domains"/>
    <property type="match status" value="1"/>
</dbReference>
<evidence type="ECO:0000313" key="6">
    <source>
        <dbReference type="EMBL" id="HIR58130.1"/>
    </source>
</evidence>
<evidence type="ECO:0000256" key="3">
    <source>
        <dbReference type="ARBA" id="ARBA00023002"/>
    </source>
</evidence>
<proteinExistence type="inferred from homology"/>
<name>A0A9D1DSC6_9FIRM</name>
<keyword evidence="3" id="KW-0560">Oxidoreductase</keyword>
<comment type="caution">
    <text evidence="6">The sequence shown here is derived from an EMBL/GenBank/DDBJ whole genome shotgun (WGS) entry which is preliminary data.</text>
</comment>
<dbReference type="Proteomes" id="UP000886785">
    <property type="component" value="Unassembled WGS sequence"/>
</dbReference>
<dbReference type="SUPFAM" id="SSF50129">
    <property type="entry name" value="GroES-like"/>
    <property type="match status" value="1"/>
</dbReference>
<dbReference type="InterPro" id="IPR013149">
    <property type="entry name" value="ADH-like_C"/>
</dbReference>
<dbReference type="SMART" id="SM00829">
    <property type="entry name" value="PKS_ER"/>
    <property type="match status" value="1"/>
</dbReference>
<reference evidence="6" key="2">
    <citation type="journal article" date="2021" name="PeerJ">
        <title>Extensive microbial diversity within the chicken gut microbiome revealed by metagenomics and culture.</title>
        <authorList>
            <person name="Gilroy R."/>
            <person name="Ravi A."/>
            <person name="Getino M."/>
            <person name="Pursley I."/>
            <person name="Horton D.L."/>
            <person name="Alikhan N.F."/>
            <person name="Baker D."/>
            <person name="Gharbi K."/>
            <person name="Hall N."/>
            <person name="Watson M."/>
            <person name="Adriaenssens E.M."/>
            <person name="Foster-Nyarko E."/>
            <person name="Jarju S."/>
            <person name="Secka A."/>
            <person name="Antonio M."/>
            <person name="Oren A."/>
            <person name="Chaudhuri R.R."/>
            <person name="La Ragione R."/>
            <person name="Hildebrand F."/>
            <person name="Pallen M.J."/>
        </authorList>
    </citation>
    <scope>NUCLEOTIDE SEQUENCE</scope>
    <source>
        <strain evidence="6">ChiSjej1B19-7085</strain>
    </source>
</reference>
<dbReference type="Pfam" id="PF00107">
    <property type="entry name" value="ADH_zinc_N"/>
    <property type="match status" value="1"/>
</dbReference>
<dbReference type="AlphaFoldDB" id="A0A9D1DSC6"/>
<feature type="domain" description="Enoyl reductase (ER)" evidence="5">
    <location>
        <begin position="8"/>
        <end position="336"/>
    </location>
</feature>
<evidence type="ECO:0000259" key="5">
    <source>
        <dbReference type="SMART" id="SM00829"/>
    </source>
</evidence>
<dbReference type="PROSITE" id="PS00059">
    <property type="entry name" value="ADH_ZINC"/>
    <property type="match status" value="1"/>
</dbReference>
<organism evidence="6 7">
    <name type="scientific">Candidatus Gallacutalibacter pullicola</name>
    <dbReference type="NCBI Taxonomy" id="2840830"/>
    <lineage>
        <taxon>Bacteria</taxon>
        <taxon>Bacillati</taxon>
        <taxon>Bacillota</taxon>
        <taxon>Clostridia</taxon>
        <taxon>Eubacteriales</taxon>
        <taxon>Candidatus Gallacutalibacter</taxon>
    </lineage>
</organism>
<dbReference type="Gene3D" id="3.40.50.720">
    <property type="entry name" value="NAD(P)-binding Rossmann-like Domain"/>
    <property type="match status" value="1"/>
</dbReference>
<evidence type="ECO:0000256" key="4">
    <source>
        <dbReference type="RuleBase" id="RU361277"/>
    </source>
</evidence>
<protein>
    <submittedName>
        <fullName evidence="6">Zinc-binding alcohol dehydrogenase family protein</fullName>
    </submittedName>
</protein>
<dbReference type="PANTHER" id="PTHR43401:SF2">
    <property type="entry name" value="L-THREONINE 3-DEHYDROGENASE"/>
    <property type="match status" value="1"/>
</dbReference>
<reference evidence="6" key="1">
    <citation type="submission" date="2020-10" db="EMBL/GenBank/DDBJ databases">
        <authorList>
            <person name="Gilroy R."/>
        </authorList>
    </citation>
    <scope>NUCLEOTIDE SEQUENCE</scope>
    <source>
        <strain evidence="6">ChiSjej1B19-7085</strain>
    </source>
</reference>
<dbReference type="InterPro" id="IPR020843">
    <property type="entry name" value="ER"/>
</dbReference>
<comment type="similarity">
    <text evidence="4">Belongs to the zinc-containing alcohol dehydrogenase family.</text>
</comment>
<evidence type="ECO:0000313" key="7">
    <source>
        <dbReference type="Proteomes" id="UP000886785"/>
    </source>
</evidence>
<keyword evidence="1 4" id="KW-0479">Metal-binding</keyword>
<keyword evidence="2 4" id="KW-0862">Zinc</keyword>
<evidence type="ECO:0000256" key="2">
    <source>
        <dbReference type="ARBA" id="ARBA00022833"/>
    </source>
</evidence>
<dbReference type="InterPro" id="IPR050129">
    <property type="entry name" value="Zn_alcohol_dh"/>
</dbReference>